<dbReference type="PANTHER" id="PTHR14796:SF3">
    <property type="entry name" value="NEURENSIN 1-LIKE-RELATED"/>
    <property type="match status" value="1"/>
</dbReference>
<keyword evidence="1" id="KW-1133">Transmembrane helix</keyword>
<dbReference type="AlphaFoldDB" id="A0AAN8FEV5"/>
<reference evidence="2 3" key="1">
    <citation type="submission" date="2019-10" db="EMBL/GenBank/DDBJ databases">
        <title>Assembly and Annotation for the nematode Trichostrongylus colubriformis.</title>
        <authorList>
            <person name="Martin J."/>
        </authorList>
    </citation>
    <scope>NUCLEOTIDE SEQUENCE [LARGE SCALE GENOMIC DNA]</scope>
    <source>
        <strain evidence="2">G859</strain>
        <tissue evidence="2">Whole worm</tissue>
    </source>
</reference>
<keyword evidence="3" id="KW-1185">Reference proteome</keyword>
<dbReference type="GO" id="GO:0043005">
    <property type="term" value="C:neuron projection"/>
    <property type="evidence" value="ECO:0007669"/>
    <property type="project" value="TreeGrafter"/>
</dbReference>
<dbReference type="GO" id="GO:0043025">
    <property type="term" value="C:neuronal cell body"/>
    <property type="evidence" value="ECO:0007669"/>
    <property type="project" value="TreeGrafter"/>
</dbReference>
<dbReference type="GO" id="GO:0030133">
    <property type="term" value="C:transport vesicle"/>
    <property type="evidence" value="ECO:0007669"/>
    <property type="project" value="InterPro"/>
</dbReference>
<evidence type="ECO:0000313" key="2">
    <source>
        <dbReference type="EMBL" id="KAK5974949.1"/>
    </source>
</evidence>
<evidence type="ECO:0000256" key="1">
    <source>
        <dbReference type="SAM" id="Phobius"/>
    </source>
</evidence>
<dbReference type="EMBL" id="WIXE01013613">
    <property type="protein sequence ID" value="KAK5974949.1"/>
    <property type="molecule type" value="Genomic_DNA"/>
</dbReference>
<protein>
    <submittedName>
        <fullName evidence="2">Uncharacterized protein</fullName>
    </submittedName>
</protein>
<gene>
    <name evidence="2" type="ORF">GCK32_020158</name>
</gene>
<organism evidence="2 3">
    <name type="scientific">Trichostrongylus colubriformis</name>
    <name type="common">Black scour worm</name>
    <dbReference type="NCBI Taxonomy" id="6319"/>
    <lineage>
        <taxon>Eukaryota</taxon>
        <taxon>Metazoa</taxon>
        <taxon>Ecdysozoa</taxon>
        <taxon>Nematoda</taxon>
        <taxon>Chromadorea</taxon>
        <taxon>Rhabditida</taxon>
        <taxon>Rhabditina</taxon>
        <taxon>Rhabditomorpha</taxon>
        <taxon>Strongyloidea</taxon>
        <taxon>Trichostrongylidae</taxon>
        <taxon>Trichostrongylus</taxon>
    </lineage>
</organism>
<comment type="caution">
    <text evidence="2">The sequence shown here is derived from an EMBL/GenBank/DDBJ whole genome shotgun (WGS) entry which is preliminary data.</text>
</comment>
<dbReference type="InterPro" id="IPR024883">
    <property type="entry name" value="Neurensin"/>
</dbReference>
<accession>A0AAN8FEV5</accession>
<name>A0AAN8FEV5_TRICO</name>
<feature type="transmembrane region" description="Helical" evidence="1">
    <location>
        <begin position="49"/>
        <end position="71"/>
    </location>
</feature>
<sequence>VSAPRGFGIRSYLHNFYLSPTVEDMEQGGAWYLLPPPPAQRRGLFICRLCTVLGLLLLIGGAVSIVIGYTWPHEGVEQSIYKIVIYEGMIITSKSWYCSGGIESTVWEAL</sequence>
<feature type="non-terminal residue" evidence="2">
    <location>
        <position position="1"/>
    </location>
</feature>
<proteinExistence type="predicted"/>
<dbReference type="Proteomes" id="UP001331761">
    <property type="component" value="Unassembled WGS sequence"/>
</dbReference>
<keyword evidence="1" id="KW-0472">Membrane</keyword>
<dbReference type="Pfam" id="PF14927">
    <property type="entry name" value="Neurensin"/>
    <property type="match status" value="1"/>
</dbReference>
<keyword evidence="1" id="KW-0812">Transmembrane</keyword>
<dbReference type="PANTHER" id="PTHR14796">
    <property type="entry name" value="NEURENSIN 1-RELATED"/>
    <property type="match status" value="1"/>
</dbReference>
<evidence type="ECO:0000313" key="3">
    <source>
        <dbReference type="Proteomes" id="UP001331761"/>
    </source>
</evidence>
<dbReference type="GO" id="GO:0007399">
    <property type="term" value="P:nervous system development"/>
    <property type="evidence" value="ECO:0007669"/>
    <property type="project" value="TreeGrafter"/>
</dbReference>